<feature type="domain" description="PTS EIIA type-2" evidence="1">
    <location>
        <begin position="9"/>
        <end position="152"/>
    </location>
</feature>
<dbReference type="GO" id="GO:0030295">
    <property type="term" value="F:protein kinase activator activity"/>
    <property type="evidence" value="ECO:0007669"/>
    <property type="project" value="TreeGrafter"/>
</dbReference>
<dbReference type="AlphaFoldDB" id="W8X1M8"/>
<dbReference type="PROSITE" id="PS51094">
    <property type="entry name" value="PTS_EIIA_TYPE_2"/>
    <property type="match status" value="1"/>
</dbReference>
<keyword evidence="3" id="KW-1185">Reference proteome</keyword>
<proteinExistence type="predicted"/>
<dbReference type="STRING" id="1437824.BN940_03386"/>
<dbReference type="InterPro" id="IPR002178">
    <property type="entry name" value="PTS_EIIA_type-2_dom"/>
</dbReference>
<gene>
    <name evidence="2" type="ORF">BN940_03386</name>
</gene>
<dbReference type="PANTHER" id="PTHR47738:SF1">
    <property type="entry name" value="NITROGEN REGULATORY PROTEIN"/>
    <property type="match status" value="1"/>
</dbReference>
<dbReference type="HOGENOM" id="CLU_072531_5_2_4"/>
<dbReference type="InterPro" id="IPR051541">
    <property type="entry name" value="PTS_SugarTrans_NitroReg"/>
</dbReference>
<dbReference type="InterPro" id="IPR016152">
    <property type="entry name" value="PTrfase/Anion_transptr"/>
</dbReference>
<dbReference type="KEGG" id="cdn:BN940_03386"/>
<dbReference type="OrthoDB" id="95460at2"/>
<dbReference type="CDD" id="cd00211">
    <property type="entry name" value="PTS_IIA_fru"/>
    <property type="match status" value="1"/>
</dbReference>
<protein>
    <submittedName>
        <fullName evidence="2">PTS system nitrogen-specific IIA component, PtsN</fullName>
    </submittedName>
</protein>
<organism evidence="2 3">
    <name type="scientific">Castellaniella defragrans (strain DSM 12143 / CCUG 39792 / 65Phen)</name>
    <name type="common">Alcaligenes defragrans</name>
    <dbReference type="NCBI Taxonomy" id="1437824"/>
    <lineage>
        <taxon>Bacteria</taxon>
        <taxon>Pseudomonadati</taxon>
        <taxon>Pseudomonadota</taxon>
        <taxon>Betaproteobacteria</taxon>
        <taxon>Burkholderiales</taxon>
        <taxon>Alcaligenaceae</taxon>
        <taxon>Castellaniella</taxon>
    </lineage>
</organism>
<dbReference type="PROSITE" id="PS00372">
    <property type="entry name" value="PTS_EIIA_TYPE_2_HIS"/>
    <property type="match status" value="1"/>
</dbReference>
<accession>W8X1M8</accession>
<dbReference type="SUPFAM" id="SSF55804">
    <property type="entry name" value="Phoshotransferase/anion transport protein"/>
    <property type="match status" value="1"/>
</dbReference>
<reference evidence="2 3" key="1">
    <citation type="journal article" date="2014" name="BMC Microbiol.">
        <title>The oxygen-independent metabolism of cyclic monoterpenes in Castellaniella defragrans 65Phen.</title>
        <authorList>
            <person name="Petasch J."/>
            <person name="Disch E.M."/>
            <person name="Markert S."/>
            <person name="Becher D."/>
            <person name="Schweder T."/>
            <person name="Huttel B."/>
            <person name="Reinhardt R."/>
            <person name="Harder J."/>
        </authorList>
    </citation>
    <scope>NUCLEOTIDE SEQUENCE [LARGE SCALE GENOMIC DNA]</scope>
    <source>
        <strain evidence="2">65Phen</strain>
    </source>
</reference>
<name>W8X1M8_CASD6</name>
<evidence type="ECO:0000259" key="1">
    <source>
        <dbReference type="PROSITE" id="PS51094"/>
    </source>
</evidence>
<dbReference type="Gene3D" id="3.40.930.10">
    <property type="entry name" value="Mannitol-specific EII, Chain A"/>
    <property type="match status" value="1"/>
</dbReference>
<dbReference type="EMBL" id="HG916765">
    <property type="protein sequence ID" value="CDM23152.1"/>
    <property type="molecule type" value="Genomic_DNA"/>
</dbReference>
<dbReference type="PATRIC" id="fig|1437824.5.peg.672"/>
<dbReference type="eggNOG" id="COG1762">
    <property type="taxonomic scope" value="Bacteria"/>
</dbReference>
<sequence length="168" mass="18322">MDAMNLTARILPPDNIVLDLAATSKKRAFEHAGLLFENHQGVARTAVFHSLLARERLGSTALGHEVAIPHGRLKDLREPHAAFVRLAEPVRFDANDGRTARLLFFLLIPETATQAHLDLLAGIARLMSDAGIRQTLTQSTDPREVHQLILTGASAPAPEHADHPRADS</sequence>
<evidence type="ECO:0000313" key="2">
    <source>
        <dbReference type="EMBL" id="CDM23152.1"/>
    </source>
</evidence>
<dbReference type="PANTHER" id="PTHR47738">
    <property type="entry name" value="PTS SYSTEM FRUCTOSE-LIKE EIIA COMPONENT-RELATED"/>
    <property type="match status" value="1"/>
</dbReference>
<dbReference type="Pfam" id="PF00359">
    <property type="entry name" value="PTS_EIIA_2"/>
    <property type="match status" value="1"/>
</dbReference>
<evidence type="ECO:0000313" key="3">
    <source>
        <dbReference type="Proteomes" id="UP000019805"/>
    </source>
</evidence>
<dbReference type="Proteomes" id="UP000019805">
    <property type="component" value="Chromosome"/>
</dbReference>